<dbReference type="Proteomes" id="UP000507962">
    <property type="component" value="Unassembled WGS sequence"/>
</dbReference>
<comment type="function">
    <text evidence="7">Catalyzes the release of premature peptidyl moieties from peptidyl-tRNA molecules trapped in stalled 50S ribosomal subunits, and thus maintains levels of free tRNAs and 50S ribosomes.</text>
</comment>
<name>A0A4U8YPM7_9BACT</name>
<dbReference type="InterPro" id="IPR001328">
    <property type="entry name" value="Pept_tRNA_hydro"/>
</dbReference>
<dbReference type="PROSITE" id="PS01195">
    <property type="entry name" value="PEPT_TRNA_HYDROL_1"/>
    <property type="match status" value="1"/>
</dbReference>
<proteinExistence type="inferred from homology"/>
<dbReference type="GO" id="GO:0005737">
    <property type="term" value="C:cytoplasm"/>
    <property type="evidence" value="ECO:0007669"/>
    <property type="project" value="UniProtKB-SubCell"/>
</dbReference>
<dbReference type="SUPFAM" id="SSF53178">
    <property type="entry name" value="Peptidyl-tRNA hydrolase-like"/>
    <property type="match status" value="1"/>
</dbReference>
<keyword evidence="7" id="KW-0963">Cytoplasm</keyword>
<evidence type="ECO:0000256" key="1">
    <source>
        <dbReference type="ARBA" id="ARBA00013260"/>
    </source>
</evidence>
<keyword evidence="11" id="KW-1185">Reference proteome</keyword>
<organism evidence="10 11">
    <name type="scientific">Desulfoluna butyratoxydans</name>
    <dbReference type="NCBI Taxonomy" id="231438"/>
    <lineage>
        <taxon>Bacteria</taxon>
        <taxon>Pseudomonadati</taxon>
        <taxon>Thermodesulfobacteriota</taxon>
        <taxon>Desulfobacteria</taxon>
        <taxon>Desulfobacterales</taxon>
        <taxon>Desulfolunaceae</taxon>
        <taxon>Desulfoluna</taxon>
    </lineage>
</organism>
<dbReference type="RefSeq" id="WP_180142657.1">
    <property type="nucleotide sequence ID" value="NZ_CAADHO010000006.1"/>
</dbReference>
<dbReference type="Pfam" id="PF01195">
    <property type="entry name" value="Pept_tRNA_hydro"/>
    <property type="match status" value="1"/>
</dbReference>
<comment type="similarity">
    <text evidence="5 7 9">Belongs to the PTH family.</text>
</comment>
<comment type="subunit">
    <text evidence="7">Monomer.</text>
</comment>
<accession>A0A4U8YPM7</accession>
<dbReference type="PANTHER" id="PTHR17224:SF1">
    <property type="entry name" value="PEPTIDYL-TRNA HYDROLASE"/>
    <property type="match status" value="1"/>
</dbReference>
<keyword evidence="4 7" id="KW-0694">RNA-binding</keyword>
<keyword evidence="3 7" id="KW-0378">Hydrolase</keyword>
<evidence type="ECO:0000313" key="11">
    <source>
        <dbReference type="Proteomes" id="UP000507962"/>
    </source>
</evidence>
<dbReference type="GO" id="GO:0000049">
    <property type="term" value="F:tRNA binding"/>
    <property type="evidence" value="ECO:0007669"/>
    <property type="project" value="UniProtKB-UniRule"/>
</dbReference>
<dbReference type="GO" id="GO:0072344">
    <property type="term" value="P:rescue of stalled ribosome"/>
    <property type="evidence" value="ECO:0007669"/>
    <property type="project" value="UniProtKB-UniRule"/>
</dbReference>
<dbReference type="GO" id="GO:0006515">
    <property type="term" value="P:protein quality control for misfolded or incompletely synthesized proteins"/>
    <property type="evidence" value="ECO:0007669"/>
    <property type="project" value="UniProtKB-UniRule"/>
</dbReference>
<comment type="subcellular location">
    <subcellularLocation>
        <location evidence="7">Cytoplasm</location>
    </subcellularLocation>
</comment>
<keyword evidence="2 7" id="KW-0820">tRNA-binding</keyword>
<evidence type="ECO:0000256" key="9">
    <source>
        <dbReference type="RuleBase" id="RU004320"/>
    </source>
</evidence>
<dbReference type="CDD" id="cd00462">
    <property type="entry name" value="PTH"/>
    <property type="match status" value="1"/>
</dbReference>
<dbReference type="AlphaFoldDB" id="A0A4U8YPM7"/>
<dbReference type="PANTHER" id="PTHR17224">
    <property type="entry name" value="PEPTIDYL-TRNA HYDROLASE"/>
    <property type="match status" value="1"/>
</dbReference>
<feature type="binding site" evidence="7">
    <location>
        <position position="71"/>
    </location>
    <ligand>
        <name>tRNA</name>
        <dbReference type="ChEBI" id="CHEBI:17843"/>
    </ligand>
</feature>
<comment type="catalytic activity">
    <reaction evidence="7 8">
        <text>an N-acyl-L-alpha-aminoacyl-tRNA + H2O = an N-acyl-L-amino acid + a tRNA + H(+)</text>
        <dbReference type="Rhea" id="RHEA:54448"/>
        <dbReference type="Rhea" id="RHEA-COMP:10123"/>
        <dbReference type="Rhea" id="RHEA-COMP:13883"/>
        <dbReference type="ChEBI" id="CHEBI:15377"/>
        <dbReference type="ChEBI" id="CHEBI:15378"/>
        <dbReference type="ChEBI" id="CHEBI:59874"/>
        <dbReference type="ChEBI" id="CHEBI:78442"/>
        <dbReference type="ChEBI" id="CHEBI:138191"/>
        <dbReference type="EC" id="3.1.1.29"/>
    </reaction>
</comment>
<feature type="active site" description="Proton acceptor" evidence="7">
    <location>
        <position position="24"/>
    </location>
</feature>
<dbReference type="NCBIfam" id="TIGR00447">
    <property type="entry name" value="pth"/>
    <property type="match status" value="1"/>
</dbReference>
<gene>
    <name evidence="7" type="primary">pth</name>
    <name evidence="10" type="ORF">MSL71_34030</name>
</gene>
<dbReference type="GO" id="GO:0004045">
    <property type="term" value="F:peptidyl-tRNA hydrolase activity"/>
    <property type="evidence" value="ECO:0007669"/>
    <property type="project" value="UniProtKB-UniRule"/>
</dbReference>
<feature type="binding site" evidence="7">
    <location>
        <position position="19"/>
    </location>
    <ligand>
        <name>tRNA</name>
        <dbReference type="ChEBI" id="CHEBI:17843"/>
    </ligand>
</feature>
<evidence type="ECO:0000256" key="7">
    <source>
        <dbReference type="HAMAP-Rule" id="MF_00083"/>
    </source>
</evidence>
<dbReference type="EMBL" id="CAADHO010000006">
    <property type="protein sequence ID" value="VFQ45741.1"/>
    <property type="molecule type" value="Genomic_DNA"/>
</dbReference>
<evidence type="ECO:0000256" key="8">
    <source>
        <dbReference type="RuleBase" id="RU000673"/>
    </source>
</evidence>
<dbReference type="EC" id="3.1.1.29" evidence="1 7"/>
<evidence type="ECO:0000256" key="2">
    <source>
        <dbReference type="ARBA" id="ARBA00022555"/>
    </source>
</evidence>
<dbReference type="InterPro" id="IPR018171">
    <property type="entry name" value="Pept_tRNA_hydro_CS"/>
</dbReference>
<feature type="binding site" evidence="7">
    <location>
        <position position="69"/>
    </location>
    <ligand>
        <name>tRNA</name>
        <dbReference type="ChEBI" id="CHEBI:17843"/>
    </ligand>
</feature>
<feature type="site" description="Discriminates between blocked and unblocked aminoacyl-tRNA" evidence="7">
    <location>
        <position position="14"/>
    </location>
</feature>
<reference evidence="10 11" key="1">
    <citation type="submission" date="2019-03" db="EMBL/GenBank/DDBJ databases">
        <authorList>
            <person name="Nijsse B."/>
        </authorList>
    </citation>
    <scope>NUCLEOTIDE SEQUENCE [LARGE SCALE GENOMIC DNA]</scope>
    <source>
        <strain evidence="10">Desulfoluna butyratoxydans MSL71</strain>
    </source>
</reference>
<dbReference type="Gene3D" id="3.40.50.1470">
    <property type="entry name" value="Peptidyl-tRNA hydrolase"/>
    <property type="match status" value="1"/>
</dbReference>
<dbReference type="FunFam" id="3.40.50.1470:FF:000001">
    <property type="entry name" value="Peptidyl-tRNA hydrolase"/>
    <property type="match status" value="1"/>
</dbReference>
<feature type="binding site" evidence="7">
    <location>
        <position position="117"/>
    </location>
    <ligand>
        <name>tRNA</name>
        <dbReference type="ChEBI" id="CHEBI:17843"/>
    </ligand>
</feature>
<dbReference type="InterPro" id="IPR036416">
    <property type="entry name" value="Pept_tRNA_hydro_sf"/>
</dbReference>
<dbReference type="HAMAP" id="MF_00083">
    <property type="entry name" value="Pept_tRNA_hydro_bact"/>
    <property type="match status" value="1"/>
</dbReference>
<dbReference type="PROSITE" id="PS01196">
    <property type="entry name" value="PEPT_TRNA_HYDROL_2"/>
    <property type="match status" value="1"/>
</dbReference>
<sequence length="193" mass="21312">MNESSVRLVVGLGNPGARYENTRHNIGFRVIDRLAERLGMSVTRSRFDALYAKGRHEGRELILVKPQSFMNLSGGPVRALADYFDIAPGEILVVYDEIDLPYGRMKIVAKGGHGGHNGVRSLIDNLKDRAFARIRMGVGRPDPRIEVSDWVLGKFSADEAADLDPFIDRSADAVETILSRGLIKGMNAFNCVK</sequence>
<comment type="function">
    <text evidence="7">Hydrolyzes ribosome-free peptidyl-tRNAs (with 1 or more amino acids incorporated), which drop off the ribosome during protein synthesis, or as a result of ribosome stalling.</text>
</comment>
<evidence type="ECO:0000313" key="10">
    <source>
        <dbReference type="EMBL" id="VFQ45741.1"/>
    </source>
</evidence>
<evidence type="ECO:0000256" key="5">
    <source>
        <dbReference type="ARBA" id="ARBA00038063"/>
    </source>
</evidence>
<evidence type="ECO:0000256" key="3">
    <source>
        <dbReference type="ARBA" id="ARBA00022801"/>
    </source>
</evidence>
<evidence type="ECO:0000256" key="4">
    <source>
        <dbReference type="ARBA" id="ARBA00022884"/>
    </source>
</evidence>
<feature type="site" description="Stabilizes the basic form of H active site to accept a proton" evidence="7">
    <location>
        <position position="96"/>
    </location>
</feature>
<protein>
    <recommendedName>
        <fullName evidence="6 7">Peptidyl-tRNA hydrolase</fullName>
        <shortName evidence="7">Pth</shortName>
        <ecNumber evidence="1 7">3.1.1.29</ecNumber>
    </recommendedName>
</protein>
<evidence type="ECO:0000256" key="6">
    <source>
        <dbReference type="ARBA" id="ARBA00050038"/>
    </source>
</evidence>